<evidence type="ECO:0000313" key="3">
    <source>
        <dbReference type="Proteomes" id="UP000092932"/>
    </source>
</evidence>
<organism evidence="2 3">
    <name type="scientific">Tsuneonella dongtanensis</name>
    <dbReference type="NCBI Taxonomy" id="692370"/>
    <lineage>
        <taxon>Bacteria</taxon>
        <taxon>Pseudomonadati</taxon>
        <taxon>Pseudomonadota</taxon>
        <taxon>Alphaproteobacteria</taxon>
        <taxon>Sphingomonadales</taxon>
        <taxon>Erythrobacteraceae</taxon>
        <taxon>Tsuneonella</taxon>
    </lineage>
</organism>
<dbReference type="KEGG" id="ado:A6F68_02239"/>
<dbReference type="EMBL" id="CP016591">
    <property type="protein sequence ID" value="ANY20739.1"/>
    <property type="molecule type" value="Genomic_DNA"/>
</dbReference>
<keyword evidence="1" id="KW-0472">Membrane</keyword>
<feature type="transmembrane region" description="Helical" evidence="1">
    <location>
        <begin position="12"/>
        <end position="29"/>
    </location>
</feature>
<keyword evidence="3" id="KW-1185">Reference proteome</keyword>
<dbReference type="AlphaFoldDB" id="A0A1B2AF08"/>
<dbReference type="Proteomes" id="UP000092932">
    <property type="component" value="Chromosome"/>
</dbReference>
<gene>
    <name evidence="2" type="ORF">A6F68_02239</name>
</gene>
<keyword evidence="1" id="KW-1133">Transmembrane helix</keyword>
<proteinExistence type="predicted"/>
<dbReference type="RefSeq" id="WP_067679941.1">
    <property type="nucleotide sequence ID" value="NZ_CP016591.1"/>
</dbReference>
<reference evidence="2 3" key="1">
    <citation type="submission" date="2016-07" db="EMBL/GenBank/DDBJ databases">
        <title>Complete genome sequence of Altererythrobacter dongtanensis KCTC 22672, a type strain with esterase isolated from tidal flat.</title>
        <authorList>
            <person name="Cheng H."/>
            <person name="Wu Y.-H."/>
            <person name="Zhou P."/>
            <person name="Huo Y.-Y."/>
            <person name="Wang C.-S."/>
            <person name="Xu X.-W."/>
        </authorList>
    </citation>
    <scope>NUCLEOTIDE SEQUENCE [LARGE SCALE GENOMIC DNA]</scope>
    <source>
        <strain evidence="2 3">KCTC 22672</strain>
    </source>
</reference>
<keyword evidence="1" id="KW-0812">Transmembrane</keyword>
<evidence type="ECO:0000313" key="2">
    <source>
        <dbReference type="EMBL" id="ANY20739.1"/>
    </source>
</evidence>
<sequence>MSDWKSPEAGRTLGLIFLLIGVFLFGLAAWQKFGLGEETRLFAPAAMICAAAAIILGQSKRRSDNAR</sequence>
<name>A0A1B2AF08_9SPHN</name>
<protein>
    <submittedName>
        <fullName evidence="2">Uncharacterized protein</fullName>
    </submittedName>
</protein>
<dbReference type="STRING" id="692370.A6F68_02239"/>
<feature type="transmembrane region" description="Helical" evidence="1">
    <location>
        <begin position="41"/>
        <end position="57"/>
    </location>
</feature>
<evidence type="ECO:0000256" key="1">
    <source>
        <dbReference type="SAM" id="Phobius"/>
    </source>
</evidence>
<accession>A0A1B2AF08</accession>